<organism evidence="1 2">
    <name type="scientific">Bryocella elongata</name>
    <dbReference type="NCBI Taxonomy" id="863522"/>
    <lineage>
        <taxon>Bacteria</taxon>
        <taxon>Pseudomonadati</taxon>
        <taxon>Acidobacteriota</taxon>
        <taxon>Terriglobia</taxon>
        <taxon>Terriglobales</taxon>
        <taxon>Acidobacteriaceae</taxon>
        <taxon>Bryocella</taxon>
    </lineage>
</organism>
<dbReference type="OrthoDB" id="122583at2"/>
<proteinExistence type="predicted"/>
<reference evidence="1 2" key="1">
    <citation type="submission" date="2016-10" db="EMBL/GenBank/DDBJ databases">
        <authorList>
            <person name="de Groot N.N."/>
        </authorList>
    </citation>
    <scope>NUCLEOTIDE SEQUENCE [LARGE SCALE GENOMIC DNA]</scope>
    <source>
        <strain evidence="1 2">DSM 22489</strain>
    </source>
</reference>
<name>A0A1H6AZL4_9BACT</name>
<sequence length="81" mass="9016">MSAVTHYRCEICGTESSNPIHWFMIECNSDALKVLRWDTATASAPGARHYCGEAHASVYISRWLEAACTPARPDFNRPSAE</sequence>
<dbReference type="Proteomes" id="UP000236728">
    <property type="component" value="Unassembled WGS sequence"/>
</dbReference>
<dbReference type="RefSeq" id="WP_103934254.1">
    <property type="nucleotide sequence ID" value="NZ_FNVA01000006.1"/>
</dbReference>
<dbReference type="EMBL" id="FNVA01000006">
    <property type="protein sequence ID" value="SEG53790.1"/>
    <property type="molecule type" value="Genomic_DNA"/>
</dbReference>
<dbReference type="AlphaFoldDB" id="A0A1H6AZL4"/>
<gene>
    <name evidence="1" type="ORF">SAMN05421819_3381</name>
</gene>
<evidence type="ECO:0000313" key="1">
    <source>
        <dbReference type="EMBL" id="SEG53790.1"/>
    </source>
</evidence>
<accession>A0A1H6AZL4</accession>
<evidence type="ECO:0000313" key="2">
    <source>
        <dbReference type="Proteomes" id="UP000236728"/>
    </source>
</evidence>
<keyword evidence="2" id="KW-1185">Reference proteome</keyword>
<protein>
    <submittedName>
        <fullName evidence="1">Uncharacterized protein</fullName>
    </submittedName>
</protein>